<dbReference type="InterPro" id="IPR036388">
    <property type="entry name" value="WH-like_DNA-bd_sf"/>
</dbReference>
<reference evidence="5 6" key="1">
    <citation type="submission" date="2015-03" db="EMBL/GenBank/DDBJ databases">
        <title>Luteipulveratus halotolerans sp. nov., a novel actinobacterium (Dermacoccaceae) from Sarawak, Malaysia.</title>
        <authorList>
            <person name="Juboi H."/>
            <person name="Basik A."/>
            <person name="Shamsul S.S."/>
            <person name="Arnold P."/>
            <person name="Schmitt E.K."/>
            <person name="Sanglier J.-J."/>
            <person name="Yeo T."/>
        </authorList>
    </citation>
    <scope>NUCLEOTIDE SEQUENCE [LARGE SCALE GENOMIC DNA]</scope>
    <source>
        <strain evidence="5 6">MN07-A0370</strain>
    </source>
</reference>
<dbReference type="SMART" id="SM00420">
    <property type="entry name" value="HTH_DEOR"/>
    <property type="match status" value="1"/>
</dbReference>
<dbReference type="PROSITE" id="PS51000">
    <property type="entry name" value="HTH_DEOR_2"/>
    <property type="match status" value="1"/>
</dbReference>
<protein>
    <submittedName>
        <fullName evidence="5">DeoR faimly transcriptional regulator</fullName>
    </submittedName>
</protein>
<organism evidence="5 6">
    <name type="scientific">Luteipulveratus mongoliensis</name>
    <dbReference type="NCBI Taxonomy" id="571913"/>
    <lineage>
        <taxon>Bacteria</taxon>
        <taxon>Bacillati</taxon>
        <taxon>Actinomycetota</taxon>
        <taxon>Actinomycetes</taxon>
        <taxon>Micrococcales</taxon>
        <taxon>Dermacoccaceae</taxon>
        <taxon>Luteipulveratus</taxon>
    </lineage>
</organism>
<evidence type="ECO:0000259" key="4">
    <source>
        <dbReference type="PROSITE" id="PS51000"/>
    </source>
</evidence>
<dbReference type="PANTHER" id="PTHR30146:SF155">
    <property type="entry name" value="ALANINE RACEMASE"/>
    <property type="match status" value="1"/>
</dbReference>
<evidence type="ECO:0000256" key="3">
    <source>
        <dbReference type="ARBA" id="ARBA00023163"/>
    </source>
</evidence>
<dbReference type="GO" id="GO:0000976">
    <property type="term" value="F:transcription cis-regulatory region binding"/>
    <property type="evidence" value="ECO:0007669"/>
    <property type="project" value="TreeGrafter"/>
</dbReference>
<dbReference type="GO" id="GO:0003700">
    <property type="term" value="F:DNA-binding transcription factor activity"/>
    <property type="evidence" value="ECO:0007669"/>
    <property type="project" value="InterPro"/>
</dbReference>
<gene>
    <name evidence="5" type="ORF">VV02_16640</name>
</gene>
<evidence type="ECO:0000313" key="6">
    <source>
        <dbReference type="Proteomes" id="UP000066480"/>
    </source>
</evidence>
<dbReference type="STRING" id="571913.VV02_16640"/>
<dbReference type="EMBL" id="CP011112">
    <property type="protein sequence ID" value="AKU17108.1"/>
    <property type="molecule type" value="Genomic_DNA"/>
</dbReference>
<feature type="domain" description="HTH deoR-type" evidence="4">
    <location>
        <begin position="13"/>
        <end position="68"/>
    </location>
</feature>
<evidence type="ECO:0000313" key="5">
    <source>
        <dbReference type="EMBL" id="AKU17108.1"/>
    </source>
</evidence>
<keyword evidence="6" id="KW-1185">Reference proteome</keyword>
<dbReference type="InterPro" id="IPR046335">
    <property type="entry name" value="LacI/GalR-like_sensor"/>
</dbReference>
<dbReference type="PRINTS" id="PR00037">
    <property type="entry name" value="HTHLACR"/>
</dbReference>
<proteinExistence type="predicted"/>
<dbReference type="AlphaFoldDB" id="A0A0K1JKI4"/>
<dbReference type="SUPFAM" id="SSF46785">
    <property type="entry name" value="Winged helix' DNA-binding domain"/>
    <property type="match status" value="1"/>
</dbReference>
<dbReference type="SUPFAM" id="SSF53822">
    <property type="entry name" value="Periplasmic binding protein-like I"/>
    <property type="match status" value="1"/>
</dbReference>
<keyword evidence="1" id="KW-0805">Transcription regulation</keyword>
<sequence>MSTENGDKSPLSADERHRAILDRVQAQGTVTVRELAQTLGVAAVTVRVDVRELARRGLLNRVHGGATRIASPGTGLSHLAAPAGATGSGPAAAGEPGRAYTFGVVVPHASYYYPKVVSGAREAADARGARLILGVSQNDVAEERALVARLLDSGVDGLVIASRYDPQHSPDTQAWLRGLPVPVVLAERRAGWESGSVEHVATDHERGAFDAVQHLAGLGHQKIGLLHFATITAPRLRTGYEAALEALSLSVPPPEVPQDLLTESPQELEAKADAIAEAVRQGSLDALIVHHDVAALPLVSRLRQAGISVPGDLAVMAYDDELAALSDPPLTAVAPPREAVGATAVTLLTQRLNDPTRPLHHLLLRPELRVRASCGTVTETSAPQTDEQVSA</sequence>
<name>A0A0K1JKI4_9MICO</name>
<dbReference type="KEGG" id="lmoi:VV02_16640"/>
<dbReference type="Pfam" id="PF08220">
    <property type="entry name" value="HTH_DeoR"/>
    <property type="match status" value="1"/>
</dbReference>
<keyword evidence="3" id="KW-0804">Transcription</keyword>
<accession>A0A0K1JKI4</accession>
<dbReference type="InterPro" id="IPR036390">
    <property type="entry name" value="WH_DNA-bd_sf"/>
</dbReference>
<dbReference type="Pfam" id="PF13377">
    <property type="entry name" value="Peripla_BP_3"/>
    <property type="match status" value="1"/>
</dbReference>
<dbReference type="OrthoDB" id="3324394at2"/>
<keyword evidence="2" id="KW-0238">DNA-binding</keyword>
<dbReference type="RefSeq" id="WP_052593230.1">
    <property type="nucleotide sequence ID" value="NZ_CP011112.1"/>
</dbReference>
<dbReference type="InterPro" id="IPR001034">
    <property type="entry name" value="DeoR_HTH"/>
</dbReference>
<dbReference type="InterPro" id="IPR028082">
    <property type="entry name" value="Peripla_BP_I"/>
</dbReference>
<evidence type="ECO:0000256" key="1">
    <source>
        <dbReference type="ARBA" id="ARBA00023015"/>
    </source>
</evidence>
<evidence type="ECO:0000256" key="2">
    <source>
        <dbReference type="ARBA" id="ARBA00023125"/>
    </source>
</evidence>
<dbReference type="Gene3D" id="1.10.10.10">
    <property type="entry name" value="Winged helix-like DNA-binding domain superfamily/Winged helix DNA-binding domain"/>
    <property type="match status" value="1"/>
</dbReference>
<dbReference type="Gene3D" id="3.40.50.2300">
    <property type="match status" value="2"/>
</dbReference>
<dbReference type="PANTHER" id="PTHR30146">
    <property type="entry name" value="LACI-RELATED TRANSCRIPTIONAL REPRESSOR"/>
    <property type="match status" value="1"/>
</dbReference>
<dbReference type="Proteomes" id="UP000066480">
    <property type="component" value="Chromosome"/>
</dbReference>
<dbReference type="CDD" id="cd06267">
    <property type="entry name" value="PBP1_LacI_sugar_binding-like"/>
    <property type="match status" value="1"/>
</dbReference>